<dbReference type="AlphaFoldDB" id="A0A3N4H7I7"/>
<evidence type="ECO:0000313" key="2">
    <source>
        <dbReference type="Proteomes" id="UP000275078"/>
    </source>
</evidence>
<keyword evidence="2" id="KW-1185">Reference proteome</keyword>
<feature type="non-terminal residue" evidence="1">
    <location>
        <position position="244"/>
    </location>
</feature>
<dbReference type="EMBL" id="ML120044">
    <property type="protein sequence ID" value="RPA70815.1"/>
    <property type="molecule type" value="Genomic_DNA"/>
</dbReference>
<dbReference type="Proteomes" id="UP000275078">
    <property type="component" value="Unassembled WGS sequence"/>
</dbReference>
<protein>
    <submittedName>
        <fullName evidence="1">Uncharacterized protein</fullName>
    </submittedName>
</protein>
<sequence length="244" mass="27681">MSISSSSRFSLTSSSVANYIDLLPVELKLEIGDQIGSLDDFRAYREAYLTSVGVNRVPASIRKTFAPQRIRIDTLNDLVEHYTMNPYLARLFDLLHVSQPSLDILDSSGFLSAVSMLDVLEEAAFSICPEFRHYNCCFDLWNSFTEPAKETACLPFIYRTCNTEDSVDRCWWIGKTLFRDVEQPVLSSIASKYLLTTFRDPRQDEFETIMTEASNLVRDVAVGLADVAGRDEEGYSYSFRITPI</sequence>
<proteinExistence type="predicted"/>
<gene>
    <name evidence="1" type="ORF">BJ508DRAFT_316181</name>
</gene>
<name>A0A3N4H7I7_ASCIM</name>
<organism evidence="1 2">
    <name type="scientific">Ascobolus immersus RN42</name>
    <dbReference type="NCBI Taxonomy" id="1160509"/>
    <lineage>
        <taxon>Eukaryota</taxon>
        <taxon>Fungi</taxon>
        <taxon>Dikarya</taxon>
        <taxon>Ascomycota</taxon>
        <taxon>Pezizomycotina</taxon>
        <taxon>Pezizomycetes</taxon>
        <taxon>Pezizales</taxon>
        <taxon>Ascobolaceae</taxon>
        <taxon>Ascobolus</taxon>
    </lineage>
</organism>
<accession>A0A3N4H7I7</accession>
<reference evidence="1 2" key="1">
    <citation type="journal article" date="2018" name="Nat. Ecol. Evol.">
        <title>Pezizomycetes genomes reveal the molecular basis of ectomycorrhizal truffle lifestyle.</title>
        <authorList>
            <person name="Murat C."/>
            <person name="Payen T."/>
            <person name="Noel B."/>
            <person name="Kuo A."/>
            <person name="Morin E."/>
            <person name="Chen J."/>
            <person name="Kohler A."/>
            <person name="Krizsan K."/>
            <person name="Balestrini R."/>
            <person name="Da Silva C."/>
            <person name="Montanini B."/>
            <person name="Hainaut M."/>
            <person name="Levati E."/>
            <person name="Barry K.W."/>
            <person name="Belfiori B."/>
            <person name="Cichocki N."/>
            <person name="Clum A."/>
            <person name="Dockter R.B."/>
            <person name="Fauchery L."/>
            <person name="Guy J."/>
            <person name="Iotti M."/>
            <person name="Le Tacon F."/>
            <person name="Lindquist E.A."/>
            <person name="Lipzen A."/>
            <person name="Malagnac F."/>
            <person name="Mello A."/>
            <person name="Molinier V."/>
            <person name="Miyauchi S."/>
            <person name="Poulain J."/>
            <person name="Riccioni C."/>
            <person name="Rubini A."/>
            <person name="Sitrit Y."/>
            <person name="Splivallo R."/>
            <person name="Traeger S."/>
            <person name="Wang M."/>
            <person name="Zifcakova L."/>
            <person name="Wipf D."/>
            <person name="Zambonelli A."/>
            <person name="Paolocci F."/>
            <person name="Nowrousian M."/>
            <person name="Ottonello S."/>
            <person name="Baldrian P."/>
            <person name="Spatafora J.W."/>
            <person name="Henrissat B."/>
            <person name="Nagy L.G."/>
            <person name="Aury J.M."/>
            <person name="Wincker P."/>
            <person name="Grigoriev I.V."/>
            <person name="Bonfante P."/>
            <person name="Martin F.M."/>
        </authorList>
    </citation>
    <scope>NUCLEOTIDE SEQUENCE [LARGE SCALE GENOMIC DNA]</scope>
    <source>
        <strain evidence="1 2">RN42</strain>
    </source>
</reference>
<evidence type="ECO:0000313" key="1">
    <source>
        <dbReference type="EMBL" id="RPA70815.1"/>
    </source>
</evidence>